<gene>
    <name evidence="14" type="ORF">VSP0166_LOCUS12445</name>
</gene>
<dbReference type="InterPro" id="IPR027417">
    <property type="entry name" value="P-loop_NTPase"/>
</dbReference>
<dbReference type="FunFam" id="3.40.50.300:FF:003500">
    <property type="entry name" value="ADP-ribosylation factor 1"/>
    <property type="match status" value="1"/>
</dbReference>
<evidence type="ECO:0000256" key="12">
    <source>
        <dbReference type="PIRSR" id="PIRSR606689-2"/>
    </source>
</evidence>
<dbReference type="EMBL" id="HBKP01017513">
    <property type="protein sequence ID" value="CAE2229249.1"/>
    <property type="molecule type" value="Transcribed_RNA"/>
</dbReference>
<dbReference type="NCBIfam" id="TIGR00231">
    <property type="entry name" value="small_GTP"/>
    <property type="match status" value="1"/>
</dbReference>
<evidence type="ECO:0000256" key="3">
    <source>
        <dbReference type="ARBA" id="ARBA00022448"/>
    </source>
</evidence>
<evidence type="ECO:0000256" key="9">
    <source>
        <dbReference type="ARBA" id="ARBA00023134"/>
    </source>
</evidence>
<evidence type="ECO:0000256" key="5">
    <source>
        <dbReference type="ARBA" id="ARBA00022741"/>
    </source>
</evidence>
<comment type="subcellular location">
    <subcellularLocation>
        <location evidence="1">Golgi apparatus</location>
    </subcellularLocation>
</comment>
<dbReference type="Gene3D" id="3.40.50.300">
    <property type="entry name" value="P-loop containing nucleotide triphosphate hydrolases"/>
    <property type="match status" value="1"/>
</dbReference>
<keyword evidence="12" id="KW-0460">Magnesium</keyword>
<evidence type="ECO:0000256" key="8">
    <source>
        <dbReference type="ARBA" id="ARBA00023034"/>
    </source>
</evidence>
<dbReference type="PROSITE" id="PS51417">
    <property type="entry name" value="ARF"/>
    <property type="match status" value="1"/>
</dbReference>
<dbReference type="SUPFAM" id="SSF52540">
    <property type="entry name" value="P-loop containing nucleoside triphosphate hydrolases"/>
    <property type="match status" value="1"/>
</dbReference>
<dbReference type="SMART" id="SM00178">
    <property type="entry name" value="SAR"/>
    <property type="match status" value="1"/>
</dbReference>
<feature type="binding site" evidence="11">
    <location>
        <begin position="40"/>
        <end position="47"/>
    </location>
    <ligand>
        <name>GTP</name>
        <dbReference type="ChEBI" id="CHEBI:37565"/>
    </ligand>
</feature>
<proteinExistence type="inferred from homology"/>
<reference evidence="14" key="1">
    <citation type="submission" date="2021-01" db="EMBL/GenBank/DDBJ databases">
        <authorList>
            <person name="Corre E."/>
            <person name="Pelletier E."/>
            <person name="Niang G."/>
            <person name="Scheremetjew M."/>
            <person name="Finn R."/>
            <person name="Kale V."/>
            <person name="Holt S."/>
            <person name="Cochrane G."/>
            <person name="Meng A."/>
            <person name="Brown T."/>
            <person name="Cohen L."/>
        </authorList>
    </citation>
    <scope>NUCLEOTIDE SEQUENCE</scope>
    <source>
        <strain evidence="14">DIVA3 518/3/11/1/6</strain>
    </source>
</reference>
<evidence type="ECO:0000256" key="11">
    <source>
        <dbReference type="PIRSR" id="PIRSR606689-1"/>
    </source>
</evidence>
<keyword evidence="12" id="KW-0479">Metal-binding</keyword>
<dbReference type="CDD" id="cd00878">
    <property type="entry name" value="Arf_Arl"/>
    <property type="match status" value="1"/>
</dbReference>
<feature type="binding site" evidence="12">
    <location>
        <position position="64"/>
    </location>
    <ligand>
        <name>Mg(2+)</name>
        <dbReference type="ChEBI" id="CHEBI:18420"/>
    </ligand>
</feature>
<dbReference type="AlphaFoldDB" id="A0A7S4IHE5"/>
<keyword evidence="3" id="KW-0813">Transport</keyword>
<dbReference type="InterPro" id="IPR005225">
    <property type="entry name" value="Small_GTP-bd"/>
</dbReference>
<evidence type="ECO:0000256" key="7">
    <source>
        <dbReference type="ARBA" id="ARBA00022927"/>
    </source>
</evidence>
<dbReference type="GO" id="GO:0016192">
    <property type="term" value="P:vesicle-mediated transport"/>
    <property type="evidence" value="ECO:0007669"/>
    <property type="project" value="UniProtKB-KW"/>
</dbReference>
<keyword evidence="6" id="KW-0931">ER-Golgi transport</keyword>
<dbReference type="GO" id="GO:0005525">
    <property type="term" value="F:GTP binding"/>
    <property type="evidence" value="ECO:0007669"/>
    <property type="project" value="UniProtKB-KW"/>
</dbReference>
<organism evidence="14">
    <name type="scientific">Vannella robusta</name>
    <dbReference type="NCBI Taxonomy" id="1487602"/>
    <lineage>
        <taxon>Eukaryota</taxon>
        <taxon>Amoebozoa</taxon>
        <taxon>Discosea</taxon>
        <taxon>Flabellinia</taxon>
        <taxon>Vannellidae</taxon>
        <taxon>Vannella</taxon>
    </lineage>
</organism>
<feature type="binding site" evidence="11">
    <location>
        <position position="86"/>
    </location>
    <ligand>
        <name>GTP</name>
        <dbReference type="ChEBI" id="CHEBI:37565"/>
    </ligand>
</feature>
<dbReference type="SMART" id="SM00175">
    <property type="entry name" value="RAB"/>
    <property type="match status" value="1"/>
</dbReference>
<evidence type="ECO:0008006" key="15">
    <source>
        <dbReference type="Google" id="ProtNLM"/>
    </source>
</evidence>
<feature type="binding site" evidence="11">
    <location>
        <begin position="144"/>
        <end position="147"/>
    </location>
    <ligand>
        <name>GTP</name>
        <dbReference type="ChEBI" id="CHEBI:37565"/>
    </ligand>
</feature>
<dbReference type="GO" id="GO:0005794">
    <property type="term" value="C:Golgi apparatus"/>
    <property type="evidence" value="ECO:0007669"/>
    <property type="project" value="UniProtKB-SubCell"/>
</dbReference>
<name>A0A7S4IHE5_9EUKA</name>
<dbReference type="GO" id="GO:0003924">
    <property type="term" value="F:GTPase activity"/>
    <property type="evidence" value="ECO:0007669"/>
    <property type="project" value="InterPro"/>
</dbReference>
<evidence type="ECO:0000256" key="10">
    <source>
        <dbReference type="ARBA" id="ARBA00023288"/>
    </source>
</evidence>
<keyword evidence="10" id="KW-0449">Lipoprotein</keyword>
<keyword evidence="7" id="KW-0653">Protein transport</keyword>
<dbReference type="GO" id="GO:0046872">
    <property type="term" value="F:metal ion binding"/>
    <property type="evidence" value="ECO:0007669"/>
    <property type="project" value="UniProtKB-KW"/>
</dbReference>
<dbReference type="Pfam" id="PF00025">
    <property type="entry name" value="Arf"/>
    <property type="match status" value="1"/>
</dbReference>
<evidence type="ECO:0000313" key="14">
    <source>
        <dbReference type="EMBL" id="CAE2229249.1"/>
    </source>
</evidence>
<comment type="similarity">
    <text evidence="2 13">Belongs to the small GTPase superfamily. Arf family.</text>
</comment>
<evidence type="ECO:0000256" key="4">
    <source>
        <dbReference type="ARBA" id="ARBA00022707"/>
    </source>
</evidence>
<dbReference type="GO" id="GO:0015031">
    <property type="term" value="P:protein transport"/>
    <property type="evidence" value="ECO:0007669"/>
    <property type="project" value="UniProtKB-KW"/>
</dbReference>
<sequence length="196" mass="22325">MDVFFPPLCAIMFIIISHYKSRMLFRRLFGTKEAKITMIGLDGAGKTTLLYQLSIGEVVTGIPTIGFNVETVEYKNTKFTVWDIGGQDKIRPLWVHYFKEITGLIFVLDSNDRDRIHEAKEELYKVLADNLADSTNIPLLLFANKQDLPNAMPVSEIIQILDFNTLQRLWHVEGTIGVRGDGIYKGLDWLISNINC</sequence>
<dbReference type="PANTHER" id="PTHR11711">
    <property type="entry name" value="ADP RIBOSYLATION FACTOR-RELATED"/>
    <property type="match status" value="1"/>
</dbReference>
<keyword evidence="9 11" id="KW-0342">GTP-binding</keyword>
<protein>
    <recommendedName>
        <fullName evidence="15">ADP-ribosylation factor</fullName>
    </recommendedName>
</protein>
<keyword evidence="8" id="KW-0333">Golgi apparatus</keyword>
<feature type="binding site" evidence="12">
    <location>
        <position position="47"/>
    </location>
    <ligand>
        <name>Mg(2+)</name>
        <dbReference type="ChEBI" id="CHEBI:18420"/>
    </ligand>
</feature>
<keyword evidence="4" id="KW-0519">Myristate</keyword>
<dbReference type="SMART" id="SM00177">
    <property type="entry name" value="ARF"/>
    <property type="match status" value="1"/>
</dbReference>
<keyword evidence="5 11" id="KW-0547">Nucleotide-binding</keyword>
<dbReference type="PRINTS" id="PR00328">
    <property type="entry name" value="SAR1GTPBP"/>
</dbReference>
<accession>A0A7S4IHE5</accession>
<evidence type="ECO:0000256" key="6">
    <source>
        <dbReference type="ARBA" id="ARBA00022892"/>
    </source>
</evidence>
<dbReference type="InterPro" id="IPR024156">
    <property type="entry name" value="Small_GTPase_ARF"/>
</dbReference>
<evidence type="ECO:0000256" key="1">
    <source>
        <dbReference type="ARBA" id="ARBA00004555"/>
    </source>
</evidence>
<dbReference type="InterPro" id="IPR006689">
    <property type="entry name" value="Small_GTPase_ARF/SAR"/>
</dbReference>
<evidence type="ECO:0000256" key="2">
    <source>
        <dbReference type="ARBA" id="ARBA00010290"/>
    </source>
</evidence>
<evidence type="ECO:0000256" key="13">
    <source>
        <dbReference type="RuleBase" id="RU003925"/>
    </source>
</evidence>